<dbReference type="FunFam" id="2.60.40.10:FF:000328">
    <property type="entry name" value="CLUMA_CG000981, isoform A"/>
    <property type="match status" value="1"/>
</dbReference>
<evidence type="ECO:0000313" key="10">
    <source>
        <dbReference type="EnsemblMetazoa" id="AATE002852-PA.1"/>
    </source>
</evidence>
<proteinExistence type="predicted"/>
<reference evidence="10" key="1">
    <citation type="submission" date="2022-08" db="UniProtKB">
        <authorList>
            <consortium name="EnsemblMetazoa"/>
        </authorList>
    </citation>
    <scope>IDENTIFICATION</scope>
    <source>
        <strain evidence="10">EBRO</strain>
    </source>
</reference>
<dbReference type="Pfam" id="PF00047">
    <property type="entry name" value="ig"/>
    <property type="match status" value="1"/>
</dbReference>
<keyword evidence="2" id="KW-1003">Cell membrane</keyword>
<dbReference type="STRING" id="41427.A0A182IP77"/>
<sequence length="413" mass="45878">METVYMQISPVVLVLLLLLLGVPRLDGSLTPALQDLSQLQQLPVDLEPEFEGTIQNISSPTGREAILTCSVKNLGRYKVGWLRASDQTVLALQGRVVTHNSRISVVHEDFRTWRLRIRQLRESDRGCYMCQINASPMKKQIGCIDVQVPPDIINEESSADIAVQEGEDATIVCKAVGHPTPRVTWKREDGEYMLLRKPQSRELIRVEAYNGTHLHLPKLERRQMGAYLCIASNDVPPAVSKRVSLSVHFAPSVRPTSQLLGAPLGSDVQLECTVEASPIPVSYWLKGGRVLPNSFASITNGNYEQAGLSRPEMLLDGPKYGIAEERHGFRTNMRLVVRSFSPVDVGTYHCVSTNSLGRADGTMRLYVLKENGKPKLEDLHEHGQGTSSLVAVKWCALLRTNHGAYNTMYNRGT</sequence>
<organism evidence="10">
    <name type="scientific">Anopheles atroparvus</name>
    <name type="common">European mosquito</name>
    <dbReference type="NCBI Taxonomy" id="41427"/>
    <lineage>
        <taxon>Eukaryota</taxon>
        <taxon>Metazoa</taxon>
        <taxon>Ecdysozoa</taxon>
        <taxon>Arthropoda</taxon>
        <taxon>Hexapoda</taxon>
        <taxon>Insecta</taxon>
        <taxon>Pterygota</taxon>
        <taxon>Neoptera</taxon>
        <taxon>Endopterygota</taxon>
        <taxon>Diptera</taxon>
        <taxon>Nematocera</taxon>
        <taxon>Culicoidea</taxon>
        <taxon>Culicidae</taxon>
        <taxon>Anophelinae</taxon>
        <taxon>Anopheles</taxon>
    </lineage>
</organism>
<accession>A0A182IP77</accession>
<evidence type="ECO:0000256" key="6">
    <source>
        <dbReference type="ARBA" id="ARBA00023157"/>
    </source>
</evidence>
<evidence type="ECO:0000256" key="7">
    <source>
        <dbReference type="ARBA" id="ARBA00023180"/>
    </source>
</evidence>
<dbReference type="PROSITE" id="PS50835">
    <property type="entry name" value="IG_LIKE"/>
    <property type="match status" value="3"/>
</dbReference>
<evidence type="ECO:0000256" key="4">
    <source>
        <dbReference type="ARBA" id="ARBA00022737"/>
    </source>
</evidence>
<evidence type="ECO:0000256" key="2">
    <source>
        <dbReference type="ARBA" id="ARBA00022475"/>
    </source>
</evidence>
<dbReference type="GO" id="GO:0043005">
    <property type="term" value="C:neuron projection"/>
    <property type="evidence" value="ECO:0007669"/>
    <property type="project" value="TreeGrafter"/>
</dbReference>
<comment type="subcellular location">
    <subcellularLocation>
        <location evidence="1">Cell membrane</location>
    </subcellularLocation>
</comment>
<dbReference type="InterPro" id="IPR003598">
    <property type="entry name" value="Ig_sub2"/>
</dbReference>
<keyword evidence="3" id="KW-0732">Signal</keyword>
<evidence type="ECO:0000259" key="9">
    <source>
        <dbReference type="PROSITE" id="PS50835"/>
    </source>
</evidence>
<dbReference type="GO" id="GO:0005886">
    <property type="term" value="C:plasma membrane"/>
    <property type="evidence" value="ECO:0007669"/>
    <property type="project" value="UniProtKB-SubCell"/>
</dbReference>
<dbReference type="Pfam" id="PF07679">
    <property type="entry name" value="I-set"/>
    <property type="match status" value="1"/>
</dbReference>
<dbReference type="SUPFAM" id="SSF48726">
    <property type="entry name" value="Immunoglobulin"/>
    <property type="match status" value="3"/>
</dbReference>
<protein>
    <recommendedName>
        <fullName evidence="9">Ig-like domain-containing protein</fullName>
    </recommendedName>
</protein>
<dbReference type="Pfam" id="PF13927">
    <property type="entry name" value="Ig_3"/>
    <property type="match status" value="1"/>
</dbReference>
<dbReference type="InterPro" id="IPR013098">
    <property type="entry name" value="Ig_I-set"/>
</dbReference>
<keyword evidence="7" id="KW-0325">Glycoprotein</keyword>
<dbReference type="InterPro" id="IPR007110">
    <property type="entry name" value="Ig-like_dom"/>
</dbReference>
<dbReference type="PANTHER" id="PTHR12231:SF271">
    <property type="entry name" value="DPR-INTERACTING PROTEIN GAMMA"/>
    <property type="match status" value="1"/>
</dbReference>
<feature type="domain" description="Ig-like" evidence="9">
    <location>
        <begin position="48"/>
        <end position="142"/>
    </location>
</feature>
<keyword evidence="8" id="KW-0393">Immunoglobulin domain</keyword>
<evidence type="ECO:0000256" key="5">
    <source>
        <dbReference type="ARBA" id="ARBA00023136"/>
    </source>
</evidence>
<name>A0A182IP77_ANOAO</name>
<feature type="domain" description="Ig-like" evidence="9">
    <location>
        <begin position="150"/>
        <end position="246"/>
    </location>
</feature>
<keyword evidence="5" id="KW-0472">Membrane</keyword>
<dbReference type="PANTHER" id="PTHR12231">
    <property type="entry name" value="CTX-RELATED TYPE I TRANSMEMBRANE PROTEIN"/>
    <property type="match status" value="1"/>
</dbReference>
<dbReference type="InterPro" id="IPR051170">
    <property type="entry name" value="Neural/epithelial_adhesion"/>
</dbReference>
<dbReference type="InterPro" id="IPR003599">
    <property type="entry name" value="Ig_sub"/>
</dbReference>
<feature type="domain" description="Ig-like" evidence="9">
    <location>
        <begin position="251"/>
        <end position="366"/>
    </location>
</feature>
<evidence type="ECO:0000256" key="3">
    <source>
        <dbReference type="ARBA" id="ARBA00022729"/>
    </source>
</evidence>
<dbReference type="SMART" id="SM00408">
    <property type="entry name" value="IGc2"/>
    <property type="match status" value="3"/>
</dbReference>
<dbReference type="InterPro" id="IPR013151">
    <property type="entry name" value="Immunoglobulin_dom"/>
</dbReference>
<keyword evidence="4" id="KW-0677">Repeat</keyword>
<dbReference type="SMART" id="SM00409">
    <property type="entry name" value="IG"/>
    <property type="match status" value="3"/>
</dbReference>
<evidence type="ECO:0000256" key="8">
    <source>
        <dbReference type="ARBA" id="ARBA00023319"/>
    </source>
</evidence>
<dbReference type="InterPro" id="IPR013783">
    <property type="entry name" value="Ig-like_fold"/>
</dbReference>
<dbReference type="Gene3D" id="2.60.40.10">
    <property type="entry name" value="Immunoglobulins"/>
    <property type="match status" value="3"/>
</dbReference>
<dbReference type="InterPro" id="IPR036179">
    <property type="entry name" value="Ig-like_dom_sf"/>
</dbReference>
<dbReference type="EnsemblMetazoa" id="AATE002852-RA">
    <property type="protein sequence ID" value="AATE002852-PA.1"/>
    <property type="gene ID" value="AATE002852"/>
</dbReference>
<evidence type="ECO:0000256" key="1">
    <source>
        <dbReference type="ARBA" id="ARBA00004236"/>
    </source>
</evidence>
<dbReference type="AlphaFoldDB" id="A0A182IP77"/>
<dbReference type="VEuPathDB" id="VectorBase:AATE002852"/>
<keyword evidence="6" id="KW-1015">Disulfide bond</keyword>